<proteinExistence type="predicted"/>
<dbReference type="PANTHER" id="PTHR45631:SF44">
    <property type="entry name" value="CARBOHYDRATE-BINDING PROTEIN OF THE ER PROTEIN"/>
    <property type="match status" value="1"/>
</dbReference>
<evidence type="ECO:0000313" key="4">
    <source>
        <dbReference type="EMBL" id="WOG96213.1"/>
    </source>
</evidence>
<name>A0AAF0WXB9_DAUCS</name>
<dbReference type="InterPro" id="IPR024788">
    <property type="entry name" value="Malectin-like_Carb-bd_dom"/>
</dbReference>
<gene>
    <name evidence="4" type="ORF">DCAR_0415546</name>
</gene>
<dbReference type="AlphaFoldDB" id="A0AAF0WXB9"/>
<reference evidence="4" key="1">
    <citation type="journal article" date="2016" name="Nat. Genet.">
        <title>A high-quality carrot genome assembly provides new insights into carotenoid accumulation and asterid genome evolution.</title>
        <authorList>
            <person name="Iorizzo M."/>
            <person name="Ellison S."/>
            <person name="Senalik D."/>
            <person name="Zeng P."/>
            <person name="Satapoomin P."/>
            <person name="Huang J."/>
            <person name="Bowman M."/>
            <person name="Iovene M."/>
            <person name="Sanseverino W."/>
            <person name="Cavagnaro P."/>
            <person name="Yildiz M."/>
            <person name="Macko-Podgorni A."/>
            <person name="Moranska E."/>
            <person name="Grzebelus E."/>
            <person name="Grzebelus D."/>
            <person name="Ashrafi H."/>
            <person name="Zheng Z."/>
            <person name="Cheng S."/>
            <person name="Spooner D."/>
            <person name="Van Deynze A."/>
            <person name="Simon P."/>
        </authorList>
    </citation>
    <scope>NUCLEOTIDE SEQUENCE</scope>
    <source>
        <tissue evidence="4">Leaf</tissue>
    </source>
</reference>
<evidence type="ECO:0000256" key="2">
    <source>
        <dbReference type="SAM" id="Phobius"/>
    </source>
</evidence>
<dbReference type="Proteomes" id="UP000077755">
    <property type="component" value="Chromosome 4"/>
</dbReference>
<keyword evidence="2" id="KW-0812">Transmembrane</keyword>
<dbReference type="Pfam" id="PF12819">
    <property type="entry name" value="Malectin_like"/>
    <property type="match status" value="2"/>
</dbReference>
<feature type="transmembrane region" description="Helical" evidence="2">
    <location>
        <begin position="295"/>
        <end position="314"/>
    </location>
</feature>
<evidence type="ECO:0000256" key="1">
    <source>
        <dbReference type="ARBA" id="ARBA00004167"/>
    </source>
</evidence>
<keyword evidence="2" id="KW-0472">Membrane</keyword>
<evidence type="ECO:0000259" key="3">
    <source>
        <dbReference type="Pfam" id="PF12819"/>
    </source>
</evidence>
<feature type="domain" description="Malectin-like" evidence="3">
    <location>
        <begin position="2"/>
        <end position="122"/>
    </location>
</feature>
<reference evidence="4" key="2">
    <citation type="submission" date="2022-03" db="EMBL/GenBank/DDBJ databases">
        <title>Draft title - Genomic analysis of global carrot germplasm unveils the trajectory of domestication and the origin of high carotenoid orange carrot.</title>
        <authorList>
            <person name="Iorizzo M."/>
            <person name="Ellison S."/>
            <person name="Senalik D."/>
            <person name="Macko-Podgorni A."/>
            <person name="Grzebelus D."/>
            <person name="Bostan H."/>
            <person name="Rolling W."/>
            <person name="Curaba J."/>
            <person name="Simon P."/>
        </authorList>
    </citation>
    <scope>NUCLEOTIDE SEQUENCE</scope>
    <source>
        <tissue evidence="4">Leaf</tissue>
    </source>
</reference>
<dbReference type="PANTHER" id="PTHR45631">
    <property type="entry name" value="OS07G0107800 PROTEIN-RELATED"/>
    <property type="match status" value="1"/>
</dbReference>
<dbReference type="GO" id="GO:0016020">
    <property type="term" value="C:membrane"/>
    <property type="evidence" value="ECO:0007669"/>
    <property type="project" value="UniProtKB-SubCell"/>
</dbReference>
<sequence length="315" mass="35512">MLQWDVDSDYTQTGSNSNILVQNETIREEFNTLRFFPNSTQDNCYIVPAETQIIRYILRAGFYYGNYDGLSSPPTFNLFINDVKWATVNTSKNNGEPYYEEINYENNGSGFFKICLVQIKDGGLKIIYFRFDPLKFDEMYNRVWSKGVTPSNCDNFIGYTDVTATIENYPPYLVLMDSVQPTDTDTIILTVDLPQSAPQTAYFVFYVTELKEKSSIERRAMKLEIAGKYQGTVEAPSKGETAVITKYPVTVSGPTINIRLTRDKNSTLPPMIAGMEVFTKWDTGANHTDHSAAAAGVYITSAISLMIPFVFLLVA</sequence>
<dbReference type="EMBL" id="CP093346">
    <property type="protein sequence ID" value="WOG96213.1"/>
    <property type="molecule type" value="Genomic_DNA"/>
</dbReference>
<evidence type="ECO:0000313" key="5">
    <source>
        <dbReference type="Proteomes" id="UP000077755"/>
    </source>
</evidence>
<organism evidence="4 5">
    <name type="scientific">Daucus carota subsp. sativus</name>
    <name type="common">Carrot</name>
    <dbReference type="NCBI Taxonomy" id="79200"/>
    <lineage>
        <taxon>Eukaryota</taxon>
        <taxon>Viridiplantae</taxon>
        <taxon>Streptophyta</taxon>
        <taxon>Embryophyta</taxon>
        <taxon>Tracheophyta</taxon>
        <taxon>Spermatophyta</taxon>
        <taxon>Magnoliopsida</taxon>
        <taxon>eudicotyledons</taxon>
        <taxon>Gunneridae</taxon>
        <taxon>Pentapetalae</taxon>
        <taxon>asterids</taxon>
        <taxon>campanulids</taxon>
        <taxon>Apiales</taxon>
        <taxon>Apiaceae</taxon>
        <taxon>Apioideae</taxon>
        <taxon>Scandiceae</taxon>
        <taxon>Daucinae</taxon>
        <taxon>Daucus</taxon>
        <taxon>Daucus sect. Daucus</taxon>
    </lineage>
</organism>
<comment type="subcellular location">
    <subcellularLocation>
        <location evidence="1">Membrane</location>
        <topology evidence="1">Single-pass membrane protein</topology>
    </subcellularLocation>
</comment>
<protein>
    <recommendedName>
        <fullName evidence="3">Malectin-like domain-containing protein</fullName>
    </recommendedName>
</protein>
<keyword evidence="5" id="KW-1185">Reference proteome</keyword>
<feature type="domain" description="Malectin-like" evidence="3">
    <location>
        <begin position="137"/>
        <end position="279"/>
    </location>
</feature>
<keyword evidence="2" id="KW-1133">Transmembrane helix</keyword>
<accession>A0AAF0WXB9</accession>